<organism evidence="1 2">
    <name type="scientific">Roseateles toxinivorans</name>
    <dbReference type="NCBI Taxonomy" id="270368"/>
    <lineage>
        <taxon>Bacteria</taxon>
        <taxon>Pseudomonadati</taxon>
        <taxon>Pseudomonadota</taxon>
        <taxon>Betaproteobacteria</taxon>
        <taxon>Burkholderiales</taxon>
        <taxon>Sphaerotilaceae</taxon>
        <taxon>Roseateles</taxon>
    </lineage>
</organism>
<name>A0A4R6QIS3_9BURK</name>
<keyword evidence="2" id="KW-1185">Reference proteome</keyword>
<reference evidence="1 2" key="1">
    <citation type="submission" date="2019-03" db="EMBL/GenBank/DDBJ databases">
        <title>Genomic Encyclopedia of Type Strains, Phase IV (KMG-IV): sequencing the most valuable type-strain genomes for metagenomic binning, comparative biology and taxonomic classification.</title>
        <authorList>
            <person name="Goeker M."/>
        </authorList>
    </citation>
    <scope>NUCLEOTIDE SEQUENCE [LARGE SCALE GENOMIC DNA]</scope>
    <source>
        <strain evidence="1 2">DSM 16998</strain>
    </source>
</reference>
<dbReference type="EMBL" id="SNXS01000009">
    <property type="protein sequence ID" value="TDP62035.1"/>
    <property type="molecule type" value="Genomic_DNA"/>
</dbReference>
<protein>
    <submittedName>
        <fullName evidence="1">Uncharacterized protein</fullName>
    </submittedName>
</protein>
<sequence length="66" mass="6815">MAASSFRLWVITGMGNLHVRYGGGSSAVTTDCHPWAVLCCRPALATGVFAAQELPNLPQEGLAAAA</sequence>
<gene>
    <name evidence="1" type="ORF">DES47_10915</name>
</gene>
<dbReference type="InParanoid" id="A0A4R6QIS3"/>
<comment type="caution">
    <text evidence="1">The sequence shown here is derived from an EMBL/GenBank/DDBJ whole genome shotgun (WGS) entry which is preliminary data.</text>
</comment>
<dbReference type="Proteomes" id="UP000295361">
    <property type="component" value="Unassembled WGS sequence"/>
</dbReference>
<accession>A0A4R6QIS3</accession>
<dbReference type="AlphaFoldDB" id="A0A4R6QIS3"/>
<evidence type="ECO:0000313" key="2">
    <source>
        <dbReference type="Proteomes" id="UP000295361"/>
    </source>
</evidence>
<evidence type="ECO:0000313" key="1">
    <source>
        <dbReference type="EMBL" id="TDP62035.1"/>
    </source>
</evidence>
<proteinExistence type="predicted"/>